<proteinExistence type="predicted"/>
<dbReference type="InterPro" id="IPR010385">
    <property type="entry name" value="DUF982"/>
</dbReference>
<evidence type="ECO:0000313" key="2">
    <source>
        <dbReference type="Proteomes" id="UP000534590"/>
    </source>
</evidence>
<accession>A0ABR6JC92</accession>
<dbReference type="Proteomes" id="UP000534590">
    <property type="component" value="Unassembled WGS sequence"/>
</dbReference>
<comment type="caution">
    <text evidence="1">The sequence shown here is derived from an EMBL/GenBank/DDBJ whole genome shotgun (WGS) entry which is preliminary data.</text>
</comment>
<name>A0ABR6JC92_AGRRD</name>
<evidence type="ECO:0000313" key="1">
    <source>
        <dbReference type="EMBL" id="MBB4492529.1"/>
    </source>
</evidence>
<dbReference type="RefSeq" id="WP_183229486.1">
    <property type="nucleotide sequence ID" value="NZ_JACIGS010000005.1"/>
</dbReference>
<sequence>MKPDMFRKPVTILVGLGFPAEVHSVMDAYRHLVEWPASFRDTVHTVAMKACQAALRGEIEAETARGLFAAFAEKHEILAPETPAIAASHMRGDRGSPRALRWSQ</sequence>
<dbReference type="EMBL" id="JACIHP010000005">
    <property type="protein sequence ID" value="MBB4492529.1"/>
    <property type="molecule type" value="Genomic_DNA"/>
</dbReference>
<keyword evidence="2" id="KW-1185">Reference proteome</keyword>
<dbReference type="Pfam" id="PF06169">
    <property type="entry name" value="DUF982"/>
    <property type="match status" value="1"/>
</dbReference>
<reference evidence="1 2" key="1">
    <citation type="submission" date="2020-08" db="EMBL/GenBank/DDBJ databases">
        <title>Genomic Encyclopedia of Type Strains, Phase IV (KMG-V): Genome sequencing to study the core and pangenomes of soil and plant-associated prokaryotes.</title>
        <authorList>
            <person name="Whitman W."/>
        </authorList>
    </citation>
    <scope>NUCLEOTIDE SEQUENCE [LARGE SCALE GENOMIC DNA]</scope>
    <source>
        <strain evidence="1 2">SEMIA 461</strain>
    </source>
</reference>
<evidence type="ECO:0008006" key="3">
    <source>
        <dbReference type="Google" id="ProtNLM"/>
    </source>
</evidence>
<gene>
    <name evidence="1" type="ORF">GGE40_004374</name>
</gene>
<dbReference type="Gene3D" id="6.10.250.730">
    <property type="match status" value="1"/>
</dbReference>
<protein>
    <recommendedName>
        <fullName evidence="3">DUF982 domain-containing protein</fullName>
    </recommendedName>
</protein>
<organism evidence="1 2">
    <name type="scientific">Agrobacterium radiobacter</name>
    <dbReference type="NCBI Taxonomy" id="362"/>
    <lineage>
        <taxon>Bacteria</taxon>
        <taxon>Pseudomonadati</taxon>
        <taxon>Pseudomonadota</taxon>
        <taxon>Alphaproteobacteria</taxon>
        <taxon>Hyphomicrobiales</taxon>
        <taxon>Rhizobiaceae</taxon>
        <taxon>Rhizobium/Agrobacterium group</taxon>
        <taxon>Agrobacterium</taxon>
        <taxon>Agrobacterium tumefaciens complex</taxon>
    </lineage>
</organism>